<dbReference type="PRINTS" id="PR00247">
    <property type="entry name" value="GPCRCAMP"/>
</dbReference>
<dbReference type="PANTHER" id="PTHR45902">
    <property type="entry name" value="LATROPHILIN RECEPTOR-LIKE PROTEIN A"/>
    <property type="match status" value="1"/>
</dbReference>
<dbReference type="GO" id="GO:0004930">
    <property type="term" value="F:G protein-coupled receptor activity"/>
    <property type="evidence" value="ECO:0007669"/>
    <property type="project" value="InterPro"/>
</dbReference>
<dbReference type="AlphaFoldDB" id="A0A6B2LA28"/>
<keyword evidence="4 6" id="KW-0472">Membrane</keyword>
<evidence type="ECO:0000313" key="8">
    <source>
        <dbReference type="EMBL" id="NDV33836.1"/>
    </source>
</evidence>
<dbReference type="PRINTS" id="PR02001">
    <property type="entry name" value="GCR1CAMPR"/>
</dbReference>
<feature type="transmembrane region" description="Helical" evidence="6">
    <location>
        <begin position="159"/>
        <end position="182"/>
    </location>
</feature>
<dbReference type="PANTHER" id="PTHR45902:SF1">
    <property type="entry name" value="LATROPHILIN RECEPTOR-LIKE PROTEIN A"/>
    <property type="match status" value="1"/>
</dbReference>
<comment type="subcellular location">
    <subcellularLocation>
        <location evidence="1">Membrane</location>
        <topology evidence="1">Multi-pass membrane protein</topology>
    </subcellularLocation>
</comment>
<evidence type="ECO:0000256" key="6">
    <source>
        <dbReference type="SAM" id="Phobius"/>
    </source>
</evidence>
<feature type="transmembrane region" description="Helical" evidence="6">
    <location>
        <begin position="73"/>
        <end position="93"/>
    </location>
</feature>
<reference evidence="8" key="1">
    <citation type="journal article" date="2020" name="J. Eukaryot. Microbiol.">
        <title>De novo Sequencing, Assembly and Annotation of the Transcriptome for the Free-Living Testate Amoeba Arcella intermedia.</title>
        <authorList>
            <person name="Ribeiro G.M."/>
            <person name="Porfirio-Sousa A.L."/>
            <person name="Maurer-Alcala X.X."/>
            <person name="Katz L.A."/>
            <person name="Lahr D.J.G."/>
        </authorList>
    </citation>
    <scope>NUCLEOTIDE SEQUENCE</scope>
</reference>
<dbReference type="GO" id="GO:0007166">
    <property type="term" value="P:cell surface receptor signaling pathway"/>
    <property type="evidence" value="ECO:0007669"/>
    <property type="project" value="InterPro"/>
</dbReference>
<dbReference type="GO" id="GO:0016020">
    <property type="term" value="C:membrane"/>
    <property type="evidence" value="ECO:0007669"/>
    <property type="project" value="UniProtKB-SubCell"/>
</dbReference>
<dbReference type="InterPro" id="IPR000848">
    <property type="entry name" value="GPCR_cAMP"/>
</dbReference>
<dbReference type="SUPFAM" id="SSF81321">
    <property type="entry name" value="Family A G protein-coupled receptor-like"/>
    <property type="match status" value="1"/>
</dbReference>
<dbReference type="Gene3D" id="1.20.1070.10">
    <property type="entry name" value="Rhodopsin 7-helix transmembrane proteins"/>
    <property type="match status" value="1"/>
</dbReference>
<organism evidence="8">
    <name type="scientific">Arcella intermedia</name>
    <dbReference type="NCBI Taxonomy" id="1963864"/>
    <lineage>
        <taxon>Eukaryota</taxon>
        <taxon>Amoebozoa</taxon>
        <taxon>Tubulinea</taxon>
        <taxon>Elardia</taxon>
        <taxon>Arcellinida</taxon>
        <taxon>Sphaerothecina</taxon>
        <taxon>Arcellidae</taxon>
        <taxon>Arcella</taxon>
    </lineage>
</organism>
<evidence type="ECO:0000256" key="2">
    <source>
        <dbReference type="ARBA" id="ARBA00022692"/>
    </source>
</evidence>
<protein>
    <recommendedName>
        <fullName evidence="7">G-protein coupled receptors family 2 profile 2 domain-containing protein</fullName>
    </recommendedName>
</protein>
<evidence type="ECO:0000256" key="5">
    <source>
        <dbReference type="SAM" id="MobiDB-lite"/>
    </source>
</evidence>
<evidence type="ECO:0000259" key="7">
    <source>
        <dbReference type="PROSITE" id="PS50261"/>
    </source>
</evidence>
<evidence type="ECO:0000256" key="3">
    <source>
        <dbReference type="ARBA" id="ARBA00022989"/>
    </source>
</evidence>
<dbReference type="Pfam" id="PF00002">
    <property type="entry name" value="7tm_2"/>
    <property type="match status" value="1"/>
</dbReference>
<feature type="transmembrane region" description="Helical" evidence="6">
    <location>
        <begin position="188"/>
        <end position="213"/>
    </location>
</feature>
<keyword evidence="3 6" id="KW-1133">Transmembrane helix</keyword>
<name>A0A6B2LA28_9EUKA</name>
<sequence>MYLCITICIGQTAFTVAISNPSNIIDNTSICVPLGAVVHYFLLSNFFWCFCIAFNFYQMIVKRNSGTRQLEKYYHLIGWGVPCISVMICAGFEKYGRTTRDSSASCYINDTVFVFATFFLPGLILLAANAVLFFFVASEIHGTLAKAPDSEQREKTKEFRVLISIFVTVGLSWIFAFFNAIFEQIPVLNYIVLVLMTIFTPLQGFFIFAAYCLNKKVQVNWMTFFSRCFPCCAVEGSIGSKQTTGTANTRGGSTAYSQTASGNSSNTRSYASRN</sequence>
<dbReference type="PROSITE" id="PS50261">
    <property type="entry name" value="G_PROTEIN_RECEP_F2_4"/>
    <property type="match status" value="1"/>
</dbReference>
<accession>A0A6B2LA28</accession>
<dbReference type="InterPro" id="IPR000832">
    <property type="entry name" value="GPCR_2_secretin-like"/>
</dbReference>
<dbReference type="InterPro" id="IPR053231">
    <property type="entry name" value="GPCR_LN-TM7"/>
</dbReference>
<feature type="transmembrane region" description="Helical" evidence="6">
    <location>
        <begin position="113"/>
        <end position="138"/>
    </location>
</feature>
<keyword evidence="2 6" id="KW-0812">Transmembrane</keyword>
<proteinExistence type="predicted"/>
<feature type="region of interest" description="Disordered" evidence="5">
    <location>
        <begin position="243"/>
        <end position="274"/>
    </location>
</feature>
<feature type="domain" description="G-protein coupled receptors family 2 profile 2" evidence="7">
    <location>
        <begin position="1"/>
        <end position="215"/>
    </location>
</feature>
<dbReference type="InterPro" id="IPR017981">
    <property type="entry name" value="GPCR_2-like_7TM"/>
</dbReference>
<dbReference type="EMBL" id="GIBP01004867">
    <property type="protein sequence ID" value="NDV33836.1"/>
    <property type="molecule type" value="Transcribed_RNA"/>
</dbReference>
<dbReference type="GO" id="GO:0030552">
    <property type="term" value="F:cAMP binding"/>
    <property type="evidence" value="ECO:0007669"/>
    <property type="project" value="InterPro"/>
</dbReference>
<evidence type="ECO:0000256" key="1">
    <source>
        <dbReference type="ARBA" id="ARBA00004141"/>
    </source>
</evidence>
<feature type="transmembrane region" description="Helical" evidence="6">
    <location>
        <begin position="39"/>
        <end position="61"/>
    </location>
</feature>
<dbReference type="InterPro" id="IPR022343">
    <property type="entry name" value="GCR1-cAMP_receptor"/>
</dbReference>
<evidence type="ECO:0000256" key="4">
    <source>
        <dbReference type="ARBA" id="ARBA00023136"/>
    </source>
</evidence>